<gene>
    <name evidence="1" type="ORF">EMK97_02410</name>
</gene>
<proteinExistence type="predicted"/>
<evidence type="ECO:0000313" key="2">
    <source>
        <dbReference type="Proteomes" id="UP000290244"/>
    </source>
</evidence>
<dbReference type="OrthoDB" id="6401044at2"/>
<organism evidence="1 2">
    <name type="scientific">Litorilituus sediminis</name>
    <dbReference type="NCBI Taxonomy" id="718192"/>
    <lineage>
        <taxon>Bacteria</taxon>
        <taxon>Pseudomonadati</taxon>
        <taxon>Pseudomonadota</taxon>
        <taxon>Gammaproteobacteria</taxon>
        <taxon>Alteromonadales</taxon>
        <taxon>Colwelliaceae</taxon>
        <taxon>Litorilituus</taxon>
    </lineage>
</organism>
<accession>A0A4P6P176</accession>
<protein>
    <submittedName>
        <fullName evidence="1">Uncharacterized protein</fullName>
    </submittedName>
</protein>
<sequence length="89" mass="10399">MSFRGFKNSIKKFHQRRKPVESYAWWSLLNYAQKRSVSSLFQFGYDIDFVRTSNDTCLVVMSLDGVSITVNEDGVIDTQPNIKMRRNKT</sequence>
<dbReference type="Proteomes" id="UP000290244">
    <property type="component" value="Chromosome"/>
</dbReference>
<dbReference type="EMBL" id="CP034759">
    <property type="protein sequence ID" value="QBG34674.1"/>
    <property type="molecule type" value="Genomic_DNA"/>
</dbReference>
<reference evidence="1 2" key="1">
    <citation type="submission" date="2018-12" db="EMBL/GenBank/DDBJ databases">
        <title>Complete genome of Litorilituus sediminis.</title>
        <authorList>
            <person name="Liu A."/>
            <person name="Rong J."/>
        </authorList>
    </citation>
    <scope>NUCLEOTIDE SEQUENCE [LARGE SCALE GENOMIC DNA]</scope>
    <source>
        <strain evidence="1 2">JCM 17549</strain>
    </source>
</reference>
<keyword evidence="2" id="KW-1185">Reference proteome</keyword>
<evidence type="ECO:0000313" key="1">
    <source>
        <dbReference type="EMBL" id="QBG34674.1"/>
    </source>
</evidence>
<name>A0A4P6P176_9GAMM</name>
<dbReference type="AlphaFoldDB" id="A0A4P6P176"/>
<dbReference type="RefSeq" id="WP_130599108.1">
    <property type="nucleotide sequence ID" value="NZ_CP034759.1"/>
</dbReference>
<dbReference type="KEGG" id="lsd:EMK97_02410"/>